<dbReference type="EMBL" id="LHYE01000013">
    <property type="protein sequence ID" value="KXB07203.1"/>
    <property type="molecule type" value="Genomic_DNA"/>
</dbReference>
<dbReference type="Pfam" id="PF22352">
    <property type="entry name" value="K319L-like_PKD"/>
    <property type="match status" value="1"/>
</dbReference>
<name>A0A133VL97_9EURY</name>
<dbReference type="GO" id="GO:0016020">
    <property type="term" value="C:membrane"/>
    <property type="evidence" value="ECO:0007669"/>
    <property type="project" value="TreeGrafter"/>
</dbReference>
<evidence type="ECO:0000259" key="2">
    <source>
        <dbReference type="PROSITE" id="PS50093"/>
    </source>
</evidence>
<accession>A0A133VL97</accession>
<feature type="region of interest" description="Disordered" evidence="1">
    <location>
        <begin position="257"/>
        <end position="290"/>
    </location>
</feature>
<organism evidence="3 4">
    <name type="scientific">candidate division MSBL1 archaeon SCGC-AAA382A20</name>
    <dbReference type="NCBI Taxonomy" id="1698280"/>
    <lineage>
        <taxon>Archaea</taxon>
        <taxon>Methanobacteriati</taxon>
        <taxon>Methanobacteriota</taxon>
        <taxon>candidate division MSBL1</taxon>
    </lineage>
</organism>
<dbReference type="FunFam" id="2.60.40.10:FF:000270">
    <property type="entry name" value="Cell surface protein"/>
    <property type="match status" value="1"/>
</dbReference>
<feature type="region of interest" description="Disordered" evidence="1">
    <location>
        <begin position="336"/>
        <end position="360"/>
    </location>
</feature>
<sequence>MKNRYVIGLVLVVLSGIGMSTVWGTSSSGVDMSVSQEAGVDVVKLNDASLSLPTPPSDRVKVTVENDIWKVVPPAGYENTVVNISYHSGDWLINRPLFKFSLSGGGVDTEAYLSPSIGERTLSVRPEDTFYVTLDNVSWSLRPSTEPVPVTLVLSAGQSSETATITLPPYQNEPPAADFSHTPSSPTAGDAVQFTDESSDPDGTITSRFWDFGDGSTGSGENPVHTYSSPGTYTVTLEVSDDDGTTDAESKEITVTAEANEPPVADADGPYTVGEGKSVELDGTGSHDPDGSITDYSWEVTSGPGSLQDATTAKPTYVAPEDVDSDTEATVDLTVTDDDGATDTGSATITLEEGDPGPPGEKAYDDADDDLVYDDGETTYSESELYHFDKDVNLVIPSDVGGGSISSSEISIKADKITSRVDMRATDDKGKGVELKANNNGPINITGASIESGTDVKLHEASSAILDDTDITAGNKVEVKGENISATNASITANTKNVILDAKGSGPINASGIHIDSGEGVYFQNVNGNLHIDDSETRGAKITASDKIETNFASDSWTLYCDGVEIYDSDDTLIYSPSGVTVVGSPEHGSVSS</sequence>
<dbReference type="Pfam" id="PF18911">
    <property type="entry name" value="PKD_4"/>
    <property type="match status" value="1"/>
</dbReference>
<dbReference type="PANTHER" id="PTHR46182">
    <property type="entry name" value="FI19480P1"/>
    <property type="match status" value="1"/>
</dbReference>
<gene>
    <name evidence="3" type="ORF">AKJ51_01825</name>
</gene>
<evidence type="ECO:0000256" key="1">
    <source>
        <dbReference type="SAM" id="MobiDB-lite"/>
    </source>
</evidence>
<keyword evidence="4" id="KW-1185">Reference proteome</keyword>
<dbReference type="SMART" id="SM00089">
    <property type="entry name" value="PKD"/>
    <property type="match status" value="2"/>
</dbReference>
<dbReference type="InterPro" id="IPR035986">
    <property type="entry name" value="PKD_dom_sf"/>
</dbReference>
<proteinExistence type="predicted"/>
<dbReference type="AlphaFoldDB" id="A0A133VL97"/>
<dbReference type="Proteomes" id="UP000070263">
    <property type="component" value="Unassembled WGS sequence"/>
</dbReference>
<dbReference type="GO" id="GO:0031410">
    <property type="term" value="C:cytoplasmic vesicle"/>
    <property type="evidence" value="ECO:0007669"/>
    <property type="project" value="TreeGrafter"/>
</dbReference>
<feature type="domain" description="PKD" evidence="2">
    <location>
        <begin position="175"/>
        <end position="262"/>
    </location>
</feature>
<dbReference type="InterPro" id="IPR022409">
    <property type="entry name" value="PKD/Chitinase_dom"/>
</dbReference>
<dbReference type="Gene3D" id="2.60.40.10">
    <property type="entry name" value="Immunoglobulins"/>
    <property type="match status" value="2"/>
</dbReference>
<comment type="caution">
    <text evidence="3">The sequence shown here is derived from an EMBL/GenBank/DDBJ whole genome shotgun (WGS) entry which is preliminary data.</text>
</comment>
<dbReference type="CDD" id="cd00146">
    <property type="entry name" value="PKD"/>
    <property type="match status" value="2"/>
</dbReference>
<reference evidence="3 4" key="1">
    <citation type="journal article" date="2016" name="Sci. Rep.">
        <title>Metabolic traits of an uncultured archaeal lineage -MSBL1- from brine pools of the Red Sea.</title>
        <authorList>
            <person name="Mwirichia R."/>
            <person name="Alam I."/>
            <person name="Rashid M."/>
            <person name="Vinu M."/>
            <person name="Ba-Alawi W."/>
            <person name="Anthony Kamau A."/>
            <person name="Kamanda Ngugi D."/>
            <person name="Goker M."/>
            <person name="Klenk H.P."/>
            <person name="Bajic V."/>
            <person name="Stingl U."/>
        </authorList>
    </citation>
    <scope>NUCLEOTIDE SEQUENCE [LARGE SCALE GENOMIC DNA]</scope>
    <source>
        <strain evidence="3">SCGC-AAA382A20</strain>
    </source>
</reference>
<feature type="compositionally biased region" description="Basic and acidic residues" evidence="1">
    <location>
        <begin position="277"/>
        <end position="290"/>
    </location>
</feature>
<dbReference type="PANTHER" id="PTHR46182:SF2">
    <property type="entry name" value="FI19480P1"/>
    <property type="match status" value="1"/>
</dbReference>
<evidence type="ECO:0000313" key="3">
    <source>
        <dbReference type="EMBL" id="KXB07203.1"/>
    </source>
</evidence>
<protein>
    <recommendedName>
        <fullName evidence="2">PKD domain-containing protein</fullName>
    </recommendedName>
</protein>
<evidence type="ECO:0000313" key="4">
    <source>
        <dbReference type="Proteomes" id="UP000070263"/>
    </source>
</evidence>
<dbReference type="InterPro" id="IPR013783">
    <property type="entry name" value="Ig-like_fold"/>
</dbReference>
<dbReference type="SUPFAM" id="SSF49299">
    <property type="entry name" value="PKD domain"/>
    <property type="match status" value="2"/>
</dbReference>
<feature type="region of interest" description="Disordered" evidence="1">
    <location>
        <begin position="165"/>
        <end position="231"/>
    </location>
</feature>
<dbReference type="InterPro" id="IPR000601">
    <property type="entry name" value="PKD_dom"/>
</dbReference>
<dbReference type="InterPro" id="IPR029865">
    <property type="entry name" value="KIAA0319-like"/>
</dbReference>
<dbReference type="PROSITE" id="PS50093">
    <property type="entry name" value="PKD"/>
    <property type="match status" value="1"/>
</dbReference>